<protein>
    <submittedName>
        <fullName evidence="1">Uncharacterized protein</fullName>
    </submittedName>
</protein>
<reference evidence="1 2" key="1">
    <citation type="journal article" date="2023" name="J. Phycol.">
        <title>Chrysosporum ovalisporum is synonymous with the true-branching cyanobacterium Umezakia natans (Nostocales/Aphanizomenonaceae).</title>
        <authorList>
            <person name="McGregor G.B."/>
            <person name="Sendall B.C."/>
            <person name="Niiyama Y."/>
            <person name="Tuji A."/>
            <person name="Willis A."/>
        </authorList>
    </citation>
    <scope>NUCLEOTIDE SEQUENCE [LARGE SCALE GENOMIC DNA]</scope>
    <source>
        <strain evidence="1 2">FSS-62</strain>
    </source>
</reference>
<dbReference type="EMBL" id="JANQDL010000087">
    <property type="protein sequence ID" value="MDH6064608.1"/>
    <property type="molecule type" value="Genomic_DNA"/>
</dbReference>
<evidence type="ECO:0000313" key="1">
    <source>
        <dbReference type="EMBL" id="MDH6064608.1"/>
    </source>
</evidence>
<gene>
    <name evidence="1" type="ORF">NWP23_12690</name>
</gene>
<comment type="caution">
    <text evidence="1">The sequence shown here is derived from an EMBL/GenBank/DDBJ whole genome shotgun (WGS) entry which is preliminary data.</text>
</comment>
<dbReference type="AlphaFoldDB" id="A0AA43H0R1"/>
<dbReference type="Proteomes" id="UP001159370">
    <property type="component" value="Unassembled WGS sequence"/>
</dbReference>
<proteinExistence type="predicted"/>
<accession>A0AA43H0R1</accession>
<dbReference type="GeneID" id="83685369"/>
<evidence type="ECO:0000313" key="2">
    <source>
        <dbReference type="Proteomes" id="UP001159370"/>
    </source>
</evidence>
<sequence>MVKYKFSLSVKGFEQEYTYILDLLPQEENNPEQVFNEQLREKLRIDMQNQSLCAIKDSHLNQIIKTWIQDIKEGFRNSNITLNLPLLIEANIEQLDEQGNQEIPTIITPNLLDIEPQLGMLPTLNFC</sequence>
<name>A0AA43H0R1_9CYAN</name>
<dbReference type="RefSeq" id="WP_280650331.1">
    <property type="nucleotide sequence ID" value="NZ_JANQDL010000087.1"/>
</dbReference>
<organism evidence="1 2">
    <name type="scientific">Umezakia ovalisporum FSS-62</name>
    <dbReference type="NCBI Taxonomy" id="2971776"/>
    <lineage>
        <taxon>Bacteria</taxon>
        <taxon>Bacillati</taxon>
        <taxon>Cyanobacteriota</taxon>
        <taxon>Cyanophyceae</taxon>
        <taxon>Nostocales</taxon>
        <taxon>Nodulariaceae</taxon>
        <taxon>Umezakia</taxon>
    </lineage>
</organism>